<dbReference type="RefSeq" id="WP_163083555.1">
    <property type="nucleotide sequence ID" value="NZ_JAAAWN010000002.1"/>
</dbReference>
<comment type="caution">
    <text evidence="2">The sequence shown here is derived from an EMBL/GenBank/DDBJ whole genome shotgun (WGS) entry which is preliminary data.</text>
</comment>
<evidence type="ECO:0000313" key="3">
    <source>
        <dbReference type="Proteomes" id="UP000470213"/>
    </source>
</evidence>
<keyword evidence="1" id="KW-0812">Transmembrane</keyword>
<evidence type="ECO:0008006" key="4">
    <source>
        <dbReference type="Google" id="ProtNLM"/>
    </source>
</evidence>
<proteinExistence type="predicted"/>
<keyword evidence="1" id="KW-1133">Transmembrane helix</keyword>
<keyword evidence="3" id="KW-1185">Reference proteome</keyword>
<gene>
    <name evidence="2" type="ORF">GTH32_01940</name>
</gene>
<feature type="transmembrane region" description="Helical" evidence="1">
    <location>
        <begin position="230"/>
        <end position="255"/>
    </location>
</feature>
<protein>
    <recommendedName>
        <fullName evidence="4">O-antigen ligase domain-containing protein</fullName>
    </recommendedName>
</protein>
<feature type="transmembrane region" description="Helical" evidence="1">
    <location>
        <begin position="59"/>
        <end position="78"/>
    </location>
</feature>
<organism evidence="2 3">
    <name type="scientific">Alteromonas profundi</name>
    <dbReference type="NCBI Taxonomy" id="2696062"/>
    <lineage>
        <taxon>Bacteria</taxon>
        <taxon>Pseudomonadati</taxon>
        <taxon>Pseudomonadota</taxon>
        <taxon>Gammaproteobacteria</taxon>
        <taxon>Alteromonadales</taxon>
        <taxon>Alteromonadaceae</taxon>
        <taxon>Alteromonas/Salinimonas group</taxon>
        <taxon>Alteromonas</taxon>
    </lineage>
</organism>
<feature type="transmembrane region" description="Helical" evidence="1">
    <location>
        <begin position="332"/>
        <end position="349"/>
    </location>
</feature>
<dbReference type="AlphaFoldDB" id="A0A7X5RJM9"/>
<dbReference type="Proteomes" id="UP000470213">
    <property type="component" value="Unassembled WGS sequence"/>
</dbReference>
<feature type="transmembrane region" description="Helical" evidence="1">
    <location>
        <begin position="267"/>
        <end position="292"/>
    </location>
</feature>
<name>A0A7X5RJM9_9ALTE</name>
<accession>A0A7X5RJM9</accession>
<feature type="transmembrane region" description="Helical" evidence="1">
    <location>
        <begin position="33"/>
        <end position="52"/>
    </location>
</feature>
<feature type="transmembrane region" description="Helical" evidence="1">
    <location>
        <begin position="365"/>
        <end position="382"/>
    </location>
</feature>
<feature type="transmembrane region" description="Helical" evidence="1">
    <location>
        <begin position="159"/>
        <end position="178"/>
    </location>
</feature>
<keyword evidence="1" id="KW-0472">Membrane</keyword>
<feature type="transmembrane region" description="Helical" evidence="1">
    <location>
        <begin position="90"/>
        <end position="107"/>
    </location>
</feature>
<feature type="transmembrane region" description="Helical" evidence="1">
    <location>
        <begin position="119"/>
        <end position="139"/>
    </location>
</feature>
<sequence length="408" mass="45549">MNIKKAVFYLLCLLAPFENSSLAAIGGVFTAPLAIILLPLMLVLILIDIRRLSALDVKVIKFFFLTLGLSFVSLVFFVDFDTLFLIDRGSRFILIVIPTFTVFLFTMRQSMQTINTGCLIIFTIVAASYIINFIAPSIVNNPSFLQYNAAFSPHRMRGFTLEASTFAFQFVLACLLFARIKSIRPLYSFIVISILAFLTTSKGGALGFIAAFLLSYIICLFKVSTKVKYLSSALLIPLILLASQDSIAAMFATDIQKYTSVATRSTISLTAIVSLFHYPIGAGFFGFLPSIYNCGPIAMEILDSLFPNTFNYSEVMKYFVVGQVKGVGTKTFFMDWLIIGGMVFLYFYAKSIKGLIKTLNKSKDFYLYTIFLFLVIATFFYMPLDGRYIAPISLAFIIKASRTIGKVK</sequence>
<evidence type="ECO:0000256" key="1">
    <source>
        <dbReference type="SAM" id="Phobius"/>
    </source>
</evidence>
<feature type="transmembrane region" description="Helical" evidence="1">
    <location>
        <begin position="190"/>
        <end position="218"/>
    </location>
</feature>
<dbReference type="EMBL" id="JAAAWN010000002">
    <property type="protein sequence ID" value="NDV89957.1"/>
    <property type="molecule type" value="Genomic_DNA"/>
</dbReference>
<reference evidence="2 3" key="1">
    <citation type="submission" date="2020-01" db="EMBL/GenBank/DDBJ databases">
        <authorList>
            <person name="Chen J."/>
            <person name="Zhu S."/>
            <person name="Yang J."/>
        </authorList>
    </citation>
    <scope>NUCLEOTIDE SEQUENCE [LARGE SCALE GENOMIC DNA]</scope>
    <source>
        <strain evidence="2 3">345S023</strain>
    </source>
</reference>
<evidence type="ECO:0000313" key="2">
    <source>
        <dbReference type="EMBL" id="NDV89957.1"/>
    </source>
</evidence>